<dbReference type="AlphaFoldDB" id="A0AA50CK71"/>
<evidence type="ECO:0000313" key="2">
    <source>
        <dbReference type="Proteomes" id="UP001234585"/>
    </source>
</evidence>
<organism evidence="1 2">
    <name type="scientific">Shinella sumterensis</name>
    <dbReference type="NCBI Taxonomy" id="1967501"/>
    <lineage>
        <taxon>Bacteria</taxon>
        <taxon>Pseudomonadati</taxon>
        <taxon>Pseudomonadota</taxon>
        <taxon>Alphaproteobacteria</taxon>
        <taxon>Hyphomicrobiales</taxon>
        <taxon>Rhizobiaceae</taxon>
        <taxon>Shinella</taxon>
    </lineage>
</organism>
<keyword evidence="2" id="KW-1185">Reference proteome</keyword>
<proteinExistence type="predicted"/>
<name>A0AA50CK71_9HYPH</name>
<dbReference type="Proteomes" id="UP001234585">
    <property type="component" value="Chromosome"/>
</dbReference>
<gene>
    <name evidence="1" type="ORF">Q9313_04880</name>
</gene>
<reference evidence="1 2" key="1">
    <citation type="submission" date="2023-08" db="EMBL/GenBank/DDBJ databases">
        <title>Pathogen: clinical or host-associated sample.</title>
        <authorList>
            <person name="Hergert J."/>
            <person name="Casey R."/>
            <person name="Wagner J."/>
            <person name="Young E.L."/>
            <person name="Oakeson K.F."/>
        </authorList>
    </citation>
    <scope>NUCLEOTIDE SEQUENCE [LARGE SCALE GENOMIC DNA]</scope>
    <source>
        <strain evidence="1 2">1760953</strain>
    </source>
</reference>
<dbReference type="EMBL" id="CP132302">
    <property type="protein sequence ID" value="WLR98370.1"/>
    <property type="molecule type" value="Genomic_DNA"/>
</dbReference>
<accession>A0AA50CK71</accession>
<sequence>MTEEKKVRIMPKGGRKGGAVFPRIALDDALVYAKKLVSKTHVGPQPRDIIYTGVVGAKGGTGDVKISALKQYGFLKGGNKENYSADDLAKRINFAPENEILPLLREAALRPVIFKRIFDAYHGDEISRSKLRQRAADLNVHPDEADTCADLYIATMATAKLVVIEGDRICHVSSIDLLPVVDGIESVGVQKNLNGISDNSFDVAINEEDALQETNAVIEGVGKFSMVPDQNASLKPRSIFNVNINLDASMDVEKLQKQLELLRRYGAI</sequence>
<protein>
    <submittedName>
        <fullName evidence="1">Uncharacterized protein</fullName>
    </submittedName>
</protein>
<evidence type="ECO:0000313" key="1">
    <source>
        <dbReference type="EMBL" id="WLR98370.1"/>
    </source>
</evidence>
<dbReference type="RefSeq" id="WP_306038105.1">
    <property type="nucleotide sequence ID" value="NZ_CP132302.1"/>
</dbReference>